<evidence type="ECO:0000313" key="3">
    <source>
        <dbReference type="Proteomes" id="UP000315440"/>
    </source>
</evidence>
<dbReference type="EMBL" id="SJPQ01000001">
    <property type="protein sequence ID" value="TWT90326.1"/>
    <property type="molecule type" value="Genomic_DNA"/>
</dbReference>
<feature type="compositionally biased region" description="Polar residues" evidence="1">
    <location>
        <begin position="50"/>
        <end position="61"/>
    </location>
</feature>
<evidence type="ECO:0000313" key="2">
    <source>
        <dbReference type="EMBL" id="TWT90326.1"/>
    </source>
</evidence>
<protein>
    <submittedName>
        <fullName evidence="2">Uncharacterized protein</fullName>
    </submittedName>
</protein>
<feature type="region of interest" description="Disordered" evidence="1">
    <location>
        <begin position="50"/>
        <end position="73"/>
    </location>
</feature>
<dbReference type="OrthoDB" id="229902at2"/>
<keyword evidence="3" id="KW-1185">Reference proteome</keyword>
<accession>A0A5C5ZSX6</accession>
<proteinExistence type="predicted"/>
<sequence>MPSPSAFRITRRPPAGLLLGAALLGAAVPLATLGCSGEHGAADTTTNTTELAAQQEPSPQADTPLPAARTGPSTSVEADALLQRMAAAYRRAPSYLDNALYHERFVLRTEGVERETPPHVVSVLFERPNRMRIQRQVPGSGESSLAVGMVCDGERLRAFVSDCPGQLLDLEAPEGFQPTAEGIAPDRHLAAALAPVPVMNLYPQLDLLLAEEPDGPALLRDAEAEMLPPGAADGAPLERVRLRRAEGDYTLWIEPDSLLLRRLDMPTESVRDELDPERVLKSLELWIEFEQATFGARAPIDAYQMETPEGAEMVAAFEASSGRAAEQVATRPPIVDLESTSQDVSSLLDRVLQSQENSEND</sequence>
<comment type="caution">
    <text evidence="2">The sequence shown here is derived from an EMBL/GenBank/DDBJ whole genome shotgun (WGS) entry which is preliminary data.</text>
</comment>
<name>A0A5C5ZSX6_9BACT</name>
<evidence type="ECO:0000256" key="1">
    <source>
        <dbReference type="SAM" id="MobiDB-lite"/>
    </source>
</evidence>
<dbReference type="RefSeq" id="WP_146397105.1">
    <property type="nucleotide sequence ID" value="NZ_SJPQ01000001.1"/>
</dbReference>
<dbReference type="Proteomes" id="UP000315440">
    <property type="component" value="Unassembled WGS sequence"/>
</dbReference>
<organism evidence="2 3">
    <name type="scientific">Pseudobythopirellula maris</name>
    <dbReference type="NCBI Taxonomy" id="2527991"/>
    <lineage>
        <taxon>Bacteria</taxon>
        <taxon>Pseudomonadati</taxon>
        <taxon>Planctomycetota</taxon>
        <taxon>Planctomycetia</taxon>
        <taxon>Pirellulales</taxon>
        <taxon>Lacipirellulaceae</taxon>
        <taxon>Pseudobythopirellula</taxon>
    </lineage>
</organism>
<reference evidence="2 3" key="1">
    <citation type="submission" date="2019-02" db="EMBL/GenBank/DDBJ databases">
        <title>Deep-cultivation of Planctomycetes and their phenomic and genomic characterization uncovers novel biology.</title>
        <authorList>
            <person name="Wiegand S."/>
            <person name="Jogler M."/>
            <person name="Boedeker C."/>
            <person name="Pinto D."/>
            <person name="Vollmers J."/>
            <person name="Rivas-Marin E."/>
            <person name="Kohn T."/>
            <person name="Peeters S.H."/>
            <person name="Heuer A."/>
            <person name="Rast P."/>
            <person name="Oberbeckmann S."/>
            <person name="Bunk B."/>
            <person name="Jeske O."/>
            <person name="Meyerdierks A."/>
            <person name="Storesund J.E."/>
            <person name="Kallscheuer N."/>
            <person name="Luecker S."/>
            <person name="Lage O.M."/>
            <person name="Pohl T."/>
            <person name="Merkel B.J."/>
            <person name="Hornburger P."/>
            <person name="Mueller R.-W."/>
            <person name="Bruemmer F."/>
            <person name="Labrenz M."/>
            <person name="Spormann A.M."/>
            <person name="Op Den Camp H."/>
            <person name="Overmann J."/>
            <person name="Amann R."/>
            <person name="Jetten M.S.M."/>
            <person name="Mascher T."/>
            <person name="Medema M.H."/>
            <person name="Devos D.P."/>
            <person name="Kaster A.-K."/>
            <person name="Ovreas L."/>
            <person name="Rohde M."/>
            <person name="Galperin M.Y."/>
            <person name="Jogler C."/>
        </authorList>
    </citation>
    <scope>NUCLEOTIDE SEQUENCE [LARGE SCALE GENOMIC DNA]</scope>
    <source>
        <strain evidence="2 3">Mal64</strain>
    </source>
</reference>
<gene>
    <name evidence="2" type="ORF">Mal64_07120</name>
</gene>
<dbReference type="AlphaFoldDB" id="A0A5C5ZSX6"/>